<sequence length="429" mass="47062">MSVRRTVLPSGLRIVTEEVSSVRSAAVGIWVNIGSRDEAPATAGASHFLEHLLFKGTPRRNALEISSAIESVGGEMNAFTSKEYTCFYARVIDTDLPMAVDVISDLITSSIVTAEDVDAERKVVLEEIAMRDDDPSDLVHDLYAETYYGDTALGRPILGTIDSINNMSRNTVFNYYKKRYLPQDLVVAVAGNIKHKRVVAMVEEALSRDNFLDVQGIPQIRPNTPIKRGKQGRVGIIYRKSEQAHMFYGMEGVARNDDRRFTMGVLSSALGGGMSSRLFQEIREKRGLAYSVYSYAQQFAGSGQIGFYAGCNPSKATEVINIIQEVLADVASNGMSHEEIERAKGAVRGSLVLSQEDSASRMSRIGKSEIVYGDIMGFDEILKAVARVTPEDVRVIASEFLTKTPTLGVVGPYKSESLFEKVLAKGSTR</sequence>
<dbReference type="Pfam" id="PF00675">
    <property type="entry name" value="Peptidase_M16"/>
    <property type="match status" value="1"/>
</dbReference>
<dbReference type="PANTHER" id="PTHR11851">
    <property type="entry name" value="METALLOPROTEASE"/>
    <property type="match status" value="1"/>
</dbReference>
<dbReference type="PANTHER" id="PTHR11851:SF49">
    <property type="entry name" value="MITOCHONDRIAL-PROCESSING PEPTIDASE SUBUNIT ALPHA"/>
    <property type="match status" value="1"/>
</dbReference>
<feature type="domain" description="Peptidase M16 C-terminal" evidence="3">
    <location>
        <begin position="167"/>
        <end position="345"/>
    </location>
</feature>
<dbReference type="InterPro" id="IPR011249">
    <property type="entry name" value="Metalloenz_LuxS/M16"/>
</dbReference>
<dbReference type="GO" id="GO:0006508">
    <property type="term" value="P:proteolysis"/>
    <property type="evidence" value="ECO:0007669"/>
    <property type="project" value="InterPro"/>
</dbReference>
<dbReference type="GO" id="GO:0004222">
    <property type="term" value="F:metalloendopeptidase activity"/>
    <property type="evidence" value="ECO:0007669"/>
    <property type="project" value="InterPro"/>
</dbReference>
<dbReference type="InterPro" id="IPR050361">
    <property type="entry name" value="MPP/UQCRC_Complex"/>
</dbReference>
<proteinExistence type="inferred from homology"/>
<dbReference type="AlphaFoldDB" id="A0A6J6N0X3"/>
<evidence type="ECO:0000256" key="1">
    <source>
        <dbReference type="ARBA" id="ARBA00007261"/>
    </source>
</evidence>
<dbReference type="EMBL" id="CAEZXJ010000004">
    <property type="protein sequence ID" value="CAB4678505.1"/>
    <property type="molecule type" value="Genomic_DNA"/>
</dbReference>
<organism evidence="4">
    <name type="scientific">freshwater metagenome</name>
    <dbReference type="NCBI Taxonomy" id="449393"/>
    <lineage>
        <taxon>unclassified sequences</taxon>
        <taxon>metagenomes</taxon>
        <taxon>ecological metagenomes</taxon>
    </lineage>
</organism>
<dbReference type="GO" id="GO:0046872">
    <property type="term" value="F:metal ion binding"/>
    <property type="evidence" value="ECO:0007669"/>
    <property type="project" value="InterPro"/>
</dbReference>
<dbReference type="FunFam" id="3.30.830.10:FF:000008">
    <property type="entry name" value="Mitochondrial-processing peptidase subunit beta"/>
    <property type="match status" value="1"/>
</dbReference>
<evidence type="ECO:0000259" key="2">
    <source>
        <dbReference type="Pfam" id="PF00675"/>
    </source>
</evidence>
<name>A0A6J6N0X3_9ZZZZ</name>
<reference evidence="4" key="1">
    <citation type="submission" date="2020-05" db="EMBL/GenBank/DDBJ databases">
        <authorList>
            <person name="Chiriac C."/>
            <person name="Salcher M."/>
            <person name="Ghai R."/>
            <person name="Kavagutti S V."/>
        </authorList>
    </citation>
    <scope>NUCLEOTIDE SEQUENCE</scope>
</reference>
<dbReference type="SUPFAM" id="SSF63411">
    <property type="entry name" value="LuxS/MPP-like metallohydrolase"/>
    <property type="match status" value="2"/>
</dbReference>
<dbReference type="InterPro" id="IPR007863">
    <property type="entry name" value="Peptidase_M16_C"/>
</dbReference>
<evidence type="ECO:0000259" key="3">
    <source>
        <dbReference type="Pfam" id="PF05193"/>
    </source>
</evidence>
<accession>A0A6J6N0X3</accession>
<evidence type="ECO:0000313" key="4">
    <source>
        <dbReference type="EMBL" id="CAB4678505.1"/>
    </source>
</evidence>
<gene>
    <name evidence="4" type="ORF">UFOPK2372_00077</name>
</gene>
<dbReference type="InterPro" id="IPR001431">
    <property type="entry name" value="Pept_M16_Zn_BS"/>
</dbReference>
<feature type="domain" description="Peptidase M16 N-terminal" evidence="2">
    <location>
        <begin position="13"/>
        <end position="160"/>
    </location>
</feature>
<comment type="similarity">
    <text evidence="1">Belongs to the peptidase M16 family.</text>
</comment>
<dbReference type="Pfam" id="PF05193">
    <property type="entry name" value="Peptidase_M16_C"/>
    <property type="match status" value="1"/>
</dbReference>
<dbReference type="InterPro" id="IPR011765">
    <property type="entry name" value="Pept_M16_N"/>
</dbReference>
<protein>
    <submittedName>
        <fullName evidence="4">Unannotated protein</fullName>
    </submittedName>
</protein>
<dbReference type="PROSITE" id="PS00143">
    <property type="entry name" value="INSULINASE"/>
    <property type="match status" value="1"/>
</dbReference>
<dbReference type="Gene3D" id="3.30.830.10">
    <property type="entry name" value="Metalloenzyme, LuxS/M16 peptidase-like"/>
    <property type="match status" value="2"/>
</dbReference>